<keyword evidence="2 5" id="KW-0812">Transmembrane</keyword>
<dbReference type="RefSeq" id="XP_018388188.1">
    <property type="nucleotide sequence ID" value="XM_018528263.1"/>
</dbReference>
<protein>
    <recommendedName>
        <fullName evidence="8">Cora-domain-containing protein</fullName>
    </recommendedName>
</protein>
<dbReference type="STRING" id="5599.A0A177DTA8"/>
<comment type="subcellular location">
    <subcellularLocation>
        <location evidence="1">Membrane</location>
        <topology evidence="1">Multi-pass membrane protein</topology>
    </subcellularLocation>
</comment>
<organism evidence="6 7">
    <name type="scientific">Alternaria alternata</name>
    <name type="common">Alternaria rot fungus</name>
    <name type="synonym">Torula alternata</name>
    <dbReference type="NCBI Taxonomy" id="5599"/>
    <lineage>
        <taxon>Eukaryota</taxon>
        <taxon>Fungi</taxon>
        <taxon>Dikarya</taxon>
        <taxon>Ascomycota</taxon>
        <taxon>Pezizomycotina</taxon>
        <taxon>Dothideomycetes</taxon>
        <taxon>Pleosporomycetidae</taxon>
        <taxon>Pleosporales</taxon>
        <taxon>Pleosporineae</taxon>
        <taxon>Pleosporaceae</taxon>
        <taxon>Alternaria</taxon>
        <taxon>Alternaria sect. Alternaria</taxon>
        <taxon>Alternaria alternata complex</taxon>
    </lineage>
</organism>
<dbReference type="OMA" id="YHALSFW"/>
<evidence type="ECO:0008006" key="8">
    <source>
        <dbReference type="Google" id="ProtNLM"/>
    </source>
</evidence>
<dbReference type="KEGG" id="aalt:CC77DRAFT_1059646"/>
<evidence type="ECO:0000313" key="6">
    <source>
        <dbReference type="EMBL" id="OAG22767.1"/>
    </source>
</evidence>
<dbReference type="InterPro" id="IPR045863">
    <property type="entry name" value="CorA_TM1_TM2"/>
</dbReference>
<dbReference type="Gene3D" id="1.20.58.340">
    <property type="entry name" value="Magnesium transport protein CorA, transmembrane region"/>
    <property type="match status" value="1"/>
</dbReference>
<evidence type="ECO:0000256" key="1">
    <source>
        <dbReference type="ARBA" id="ARBA00004141"/>
    </source>
</evidence>
<evidence type="ECO:0000256" key="4">
    <source>
        <dbReference type="ARBA" id="ARBA00023136"/>
    </source>
</evidence>
<dbReference type="Pfam" id="PF01544">
    <property type="entry name" value="CorA"/>
    <property type="match status" value="1"/>
</dbReference>
<dbReference type="GeneID" id="29113857"/>
<evidence type="ECO:0000256" key="3">
    <source>
        <dbReference type="ARBA" id="ARBA00022989"/>
    </source>
</evidence>
<keyword evidence="3 5" id="KW-1133">Transmembrane helix</keyword>
<dbReference type="VEuPathDB" id="FungiDB:CC77DRAFT_1059646"/>
<reference evidence="6 7" key="1">
    <citation type="submission" date="2016-05" db="EMBL/GenBank/DDBJ databases">
        <title>Comparative analysis of secretome profiles of manganese(II)-oxidizing ascomycete fungi.</title>
        <authorList>
            <consortium name="DOE Joint Genome Institute"/>
            <person name="Zeiner C.A."/>
            <person name="Purvine S.O."/>
            <person name="Zink E.M."/>
            <person name="Wu S."/>
            <person name="Pasa-Tolic L."/>
            <person name="Chaput D.L."/>
            <person name="Haridas S."/>
            <person name="Grigoriev I.V."/>
            <person name="Santelli C.M."/>
            <person name="Hansel C.M."/>
        </authorList>
    </citation>
    <scope>NUCLEOTIDE SEQUENCE [LARGE SCALE GENOMIC DNA]</scope>
    <source>
        <strain evidence="6 7">SRC1lrK2f</strain>
    </source>
</reference>
<feature type="transmembrane region" description="Helical" evidence="5">
    <location>
        <begin position="481"/>
        <end position="499"/>
    </location>
</feature>
<keyword evidence="4 5" id="KW-0472">Membrane</keyword>
<evidence type="ECO:0000313" key="7">
    <source>
        <dbReference type="Proteomes" id="UP000077248"/>
    </source>
</evidence>
<dbReference type="SUPFAM" id="SSF144083">
    <property type="entry name" value="Magnesium transport protein CorA, transmembrane region"/>
    <property type="match status" value="1"/>
</dbReference>
<dbReference type="AlphaFoldDB" id="A0A177DTA8"/>
<dbReference type="InterPro" id="IPR002523">
    <property type="entry name" value="MgTranspt_CorA/ZnTranspt_ZntB"/>
</dbReference>
<dbReference type="EMBL" id="KV441474">
    <property type="protein sequence ID" value="OAG22767.1"/>
    <property type="molecule type" value="Genomic_DNA"/>
</dbReference>
<keyword evidence="7" id="KW-1185">Reference proteome</keyword>
<evidence type="ECO:0000256" key="5">
    <source>
        <dbReference type="SAM" id="Phobius"/>
    </source>
</evidence>
<dbReference type="GO" id="GO:0016020">
    <property type="term" value="C:membrane"/>
    <property type="evidence" value="ECO:0007669"/>
    <property type="project" value="UniProtKB-SubCell"/>
</dbReference>
<evidence type="ECO:0000256" key="2">
    <source>
        <dbReference type="ARBA" id="ARBA00022692"/>
    </source>
</evidence>
<dbReference type="GO" id="GO:0046873">
    <property type="term" value="F:metal ion transmembrane transporter activity"/>
    <property type="evidence" value="ECO:0007669"/>
    <property type="project" value="InterPro"/>
</dbReference>
<dbReference type="Proteomes" id="UP000077248">
    <property type="component" value="Unassembled WGS sequence"/>
</dbReference>
<feature type="transmembrane region" description="Helical" evidence="5">
    <location>
        <begin position="447"/>
        <end position="469"/>
    </location>
</feature>
<proteinExistence type="predicted"/>
<gene>
    <name evidence="6" type="ORF">CC77DRAFT_1059646</name>
</gene>
<accession>A0A177DTA8</accession>
<sequence length="527" mass="60435">MHDFQIPSLARNGRPATLLQHGACEAYLALLSSQLYWLFPDFVQNLHAQSLYQREMGRVAVIEYLDEVSMPPRMFKSSRELQCYLDETADAKPTHPWRRLFILEDLPVNYVQVLGSHLRIPPSVFGAHWADPAAPSFNHRKPFRRYSENNFVIRYPSTQPIRIDADPAIHGHTFKCDFNIDRHIQCYDPKGPIIDQPKSYHALSFWTSGAREDGSWDSVLIVDPPVGELVKSLSENVMLEVDYCSEDYAYSRLHSLDPDFHDFTILPSNPDDWDEGEQRPQYTSMFDDIVAIQQNTPSGTIGPRTCTDTARKLAICSSLSYVRRRILTLLRLQTDPLAAKSHVNRWYYLRNFDQGVLGNWQHEVFGFIVDVKFVMGILLIELKENLEALGLYRPGSSDELQWERDGWLSVQDHCGKIIGIADAFLQSYMQFTTMQEAQAANQNASNLAHITNLTMLFIPLSTIAAIFSMDDKFLPGKTKGWIFWVTALPVLIVTFAITTKARAWLNQYWKMCTAKQNRIHITSKHRA</sequence>
<name>A0A177DTA8_ALTAL</name>